<organism evidence="1 2">
    <name type="scientific">Panagrolaimus sp. JU765</name>
    <dbReference type="NCBI Taxonomy" id="591449"/>
    <lineage>
        <taxon>Eukaryota</taxon>
        <taxon>Metazoa</taxon>
        <taxon>Ecdysozoa</taxon>
        <taxon>Nematoda</taxon>
        <taxon>Chromadorea</taxon>
        <taxon>Rhabditida</taxon>
        <taxon>Tylenchina</taxon>
        <taxon>Panagrolaimomorpha</taxon>
        <taxon>Panagrolaimoidea</taxon>
        <taxon>Panagrolaimidae</taxon>
        <taxon>Panagrolaimus</taxon>
    </lineage>
</organism>
<evidence type="ECO:0000313" key="2">
    <source>
        <dbReference type="WBParaSite" id="JU765_v2.g13249.t1"/>
    </source>
</evidence>
<proteinExistence type="predicted"/>
<sequence>MDVWHRYYSQQVAAGQQHHQPQLTQLQVAQQPQLLVPSDGSFGHGLPDMVAAAAAAAAAANASFSSQGYSSHTGINQLGGVFVNGRPLPDQIRNRIVELAQQGVRPCDISRQLRVSHGCVSKILGRFYETGSIKPGVIGGSKPKVATPKVVNMISYYKSQNPTMFAWEIREKLIQDRICEEDTAPSVSSINRIVRNRHHHTPSGGLSSPESNSSQTSNGSNSQANDLKMLKKEPKRLNNDSLFINYRATQAALFAASNSANGNMANDAGSYSWFSPSEFRRPPIKQNFVQSSSNMSGTVSTKDLPIAVEFFTDYSPVNSSFSNNSFHLTNDSHVLSGSTAFMATASQI</sequence>
<dbReference type="WBParaSite" id="JU765_v2.g13249.t1">
    <property type="protein sequence ID" value="JU765_v2.g13249.t1"/>
    <property type="gene ID" value="JU765_v2.g13249"/>
</dbReference>
<accession>A0AC34Q5T9</accession>
<name>A0AC34Q5T9_9BILA</name>
<protein>
    <submittedName>
        <fullName evidence="2">Paired domain-containing protein</fullName>
    </submittedName>
</protein>
<dbReference type="Proteomes" id="UP000887576">
    <property type="component" value="Unplaced"/>
</dbReference>
<reference evidence="2" key="1">
    <citation type="submission" date="2022-11" db="UniProtKB">
        <authorList>
            <consortium name="WormBaseParasite"/>
        </authorList>
    </citation>
    <scope>IDENTIFICATION</scope>
</reference>
<evidence type="ECO:0000313" key="1">
    <source>
        <dbReference type="Proteomes" id="UP000887576"/>
    </source>
</evidence>